<sequence>MNNKSGEIRQEETIAAVSTPAGEGGVGMVRLSGAGAADIAKEIFRGAGGKPRHHFETRRVNYGFVVDGEGEKIDEVLLTVMLSPKTYTREDMVEISCHGGALVSRHILERVLSLGARIASPGEFSKRAFLNGRIDLVQAEAIIDLIRSKSQKGWKTAFSHLDGKLSETLSGIEMGLVNIMADLEASIDFPDEEIEIAEDKKILSSITALKKQVGGLASSYDIGRIYREGISVAITGRPNVGKSSLMNALLERDRVIVTPHPGTTRDMVEESLQIEGIEVKIIDTAGVREAMEPAEKMGVERAIMAAFDADIVLLVIDGSEGVTGDDKKLIEKLGAREAPFVIIPVINKSDMEQKPDPWNIDGVDKKMSIKISAKTGAGLDELKKRIAKEIESKGEPLGEGQTLTRERHIEQLKIVIASLERALKAMDEGLSREFIACDLADAKEAMEQLTGKAFDEQVLSKIFDEFCIGK</sequence>
<dbReference type="GO" id="GO:0042802">
    <property type="term" value="F:identical protein binding"/>
    <property type="evidence" value="ECO:0007669"/>
    <property type="project" value="UniProtKB-ARBA"/>
</dbReference>
<dbReference type="FunFam" id="3.30.1360.120:FF:000003">
    <property type="entry name" value="tRNA modification GTPase MnmE"/>
    <property type="match status" value="1"/>
</dbReference>
<dbReference type="Gene3D" id="3.40.50.300">
    <property type="entry name" value="P-loop containing nucleotide triphosphate hydrolases"/>
    <property type="match status" value="1"/>
</dbReference>
<dbReference type="Pfam" id="PF10396">
    <property type="entry name" value="TrmE_N"/>
    <property type="match status" value="1"/>
</dbReference>
<accession>A0A3B1CE04</accession>
<dbReference type="GO" id="GO:0046872">
    <property type="term" value="F:metal ion binding"/>
    <property type="evidence" value="ECO:0007669"/>
    <property type="project" value="UniProtKB-KW"/>
</dbReference>
<dbReference type="InterPro" id="IPR027368">
    <property type="entry name" value="MnmE_dom2"/>
</dbReference>
<dbReference type="CDD" id="cd14858">
    <property type="entry name" value="TrmE_N"/>
    <property type="match status" value="1"/>
</dbReference>
<evidence type="ECO:0000256" key="3">
    <source>
        <dbReference type="ARBA" id="ARBA00022490"/>
    </source>
</evidence>
<evidence type="ECO:0000256" key="8">
    <source>
        <dbReference type="ARBA" id="ARBA00022842"/>
    </source>
</evidence>
<keyword evidence="5" id="KW-0479">Metal-binding</keyword>
<dbReference type="Gene3D" id="1.20.120.430">
    <property type="entry name" value="tRNA modification GTPase MnmE domain 2"/>
    <property type="match status" value="1"/>
</dbReference>
<dbReference type="PROSITE" id="PS51709">
    <property type="entry name" value="G_TRME"/>
    <property type="match status" value="1"/>
</dbReference>
<dbReference type="GO" id="GO:0002098">
    <property type="term" value="P:tRNA wobble uridine modification"/>
    <property type="evidence" value="ECO:0007669"/>
    <property type="project" value="TreeGrafter"/>
</dbReference>
<dbReference type="InterPro" id="IPR027417">
    <property type="entry name" value="P-loop_NTPase"/>
</dbReference>
<dbReference type="PANTHER" id="PTHR42714">
    <property type="entry name" value="TRNA MODIFICATION GTPASE GTPBP3"/>
    <property type="match status" value="1"/>
</dbReference>
<evidence type="ECO:0000259" key="11">
    <source>
        <dbReference type="PROSITE" id="PS51709"/>
    </source>
</evidence>
<dbReference type="GO" id="GO:0003924">
    <property type="term" value="F:GTPase activity"/>
    <property type="evidence" value="ECO:0007669"/>
    <property type="project" value="InterPro"/>
</dbReference>
<dbReference type="Pfam" id="PF12631">
    <property type="entry name" value="MnmE_helical"/>
    <property type="match status" value="1"/>
</dbReference>
<keyword evidence="10" id="KW-0342">GTP-binding</keyword>
<reference evidence="12" key="1">
    <citation type="submission" date="2018-06" db="EMBL/GenBank/DDBJ databases">
        <authorList>
            <person name="Zhirakovskaya E."/>
        </authorList>
    </citation>
    <scope>NUCLEOTIDE SEQUENCE</scope>
</reference>
<keyword evidence="8" id="KW-0460">Magnesium</keyword>
<dbReference type="GO" id="GO:0005829">
    <property type="term" value="C:cytosol"/>
    <property type="evidence" value="ECO:0007669"/>
    <property type="project" value="TreeGrafter"/>
</dbReference>
<dbReference type="EMBL" id="UOGE01000097">
    <property type="protein sequence ID" value="VAX24791.1"/>
    <property type="molecule type" value="Genomic_DNA"/>
</dbReference>
<keyword evidence="9" id="KW-0630">Potassium</keyword>
<evidence type="ECO:0000256" key="7">
    <source>
        <dbReference type="ARBA" id="ARBA00022801"/>
    </source>
</evidence>
<dbReference type="SUPFAM" id="SSF52540">
    <property type="entry name" value="P-loop containing nucleoside triphosphate hydrolases"/>
    <property type="match status" value="1"/>
</dbReference>
<dbReference type="NCBIfam" id="TIGR00450">
    <property type="entry name" value="mnmE_trmE_thdF"/>
    <property type="match status" value="1"/>
</dbReference>
<dbReference type="NCBIfam" id="TIGR00231">
    <property type="entry name" value="small_GTP"/>
    <property type="match status" value="1"/>
</dbReference>
<keyword evidence="6" id="KW-0547">Nucleotide-binding</keyword>
<evidence type="ECO:0000256" key="10">
    <source>
        <dbReference type="ARBA" id="ARBA00023134"/>
    </source>
</evidence>
<dbReference type="Pfam" id="PF01926">
    <property type="entry name" value="MMR_HSR1"/>
    <property type="match status" value="1"/>
</dbReference>
<dbReference type="AlphaFoldDB" id="A0A3B1CE04"/>
<dbReference type="Gene3D" id="3.30.1360.120">
    <property type="entry name" value="Probable tRNA modification gtpase trme, domain 1"/>
    <property type="match status" value="1"/>
</dbReference>
<feature type="domain" description="TrmE-type G" evidence="11">
    <location>
        <begin position="229"/>
        <end position="391"/>
    </location>
</feature>
<dbReference type="GO" id="GO:0009507">
    <property type="term" value="C:chloroplast"/>
    <property type="evidence" value="ECO:0007669"/>
    <property type="project" value="UniProtKB-SubCell"/>
</dbReference>
<keyword evidence="3" id="KW-0963">Cytoplasm</keyword>
<dbReference type="GO" id="GO:0030488">
    <property type="term" value="P:tRNA methylation"/>
    <property type="evidence" value="ECO:0007669"/>
    <property type="project" value="TreeGrafter"/>
</dbReference>
<keyword evidence="7" id="KW-0378">Hydrolase</keyword>
<dbReference type="InterPro" id="IPR006073">
    <property type="entry name" value="GTP-bd"/>
</dbReference>
<comment type="similarity">
    <text evidence="2">Belongs to the TRAFAC class TrmE-Era-EngA-EngB-Septin-like GTPase superfamily. TrmE GTPase family.</text>
</comment>
<keyword evidence="4" id="KW-0819">tRNA processing</keyword>
<dbReference type="HAMAP" id="MF_00379">
    <property type="entry name" value="GTPase_MnmE"/>
    <property type="match status" value="1"/>
</dbReference>
<dbReference type="InterPro" id="IPR005225">
    <property type="entry name" value="Small_GTP-bd"/>
</dbReference>
<dbReference type="PANTHER" id="PTHR42714:SF2">
    <property type="entry name" value="TRNA MODIFICATION GTPASE GTPBP3, MITOCHONDRIAL"/>
    <property type="match status" value="1"/>
</dbReference>
<dbReference type="PRINTS" id="PR00449">
    <property type="entry name" value="RASTRNSFRMNG"/>
</dbReference>
<evidence type="ECO:0000256" key="2">
    <source>
        <dbReference type="ARBA" id="ARBA00011043"/>
    </source>
</evidence>
<dbReference type="InterPro" id="IPR025867">
    <property type="entry name" value="MnmE_helical"/>
</dbReference>
<evidence type="ECO:0000313" key="12">
    <source>
        <dbReference type="EMBL" id="VAX24791.1"/>
    </source>
</evidence>
<dbReference type="InterPro" id="IPR004520">
    <property type="entry name" value="GTPase_MnmE"/>
</dbReference>
<protein>
    <submittedName>
        <fullName evidence="12">tRNA-5-carboxymethylaminomethyl-2-thiouridine(34) synthesis protein MnmE</fullName>
    </submittedName>
</protein>
<evidence type="ECO:0000256" key="9">
    <source>
        <dbReference type="ARBA" id="ARBA00022958"/>
    </source>
</evidence>
<evidence type="ECO:0000256" key="6">
    <source>
        <dbReference type="ARBA" id="ARBA00022741"/>
    </source>
</evidence>
<evidence type="ECO:0000256" key="4">
    <source>
        <dbReference type="ARBA" id="ARBA00022694"/>
    </source>
</evidence>
<evidence type="ECO:0000256" key="5">
    <source>
        <dbReference type="ARBA" id="ARBA00022723"/>
    </source>
</evidence>
<dbReference type="InterPro" id="IPR027266">
    <property type="entry name" value="TrmE/GcvT-like"/>
</dbReference>
<organism evidence="12">
    <name type="scientific">hydrothermal vent metagenome</name>
    <dbReference type="NCBI Taxonomy" id="652676"/>
    <lineage>
        <taxon>unclassified sequences</taxon>
        <taxon>metagenomes</taxon>
        <taxon>ecological metagenomes</taxon>
    </lineage>
</organism>
<dbReference type="NCBIfam" id="NF003661">
    <property type="entry name" value="PRK05291.1-3"/>
    <property type="match status" value="1"/>
</dbReference>
<comment type="subcellular location">
    <subcellularLocation>
        <location evidence="1">Plastid</location>
        <location evidence="1">Chloroplast</location>
    </subcellularLocation>
</comment>
<dbReference type="CDD" id="cd04164">
    <property type="entry name" value="trmE"/>
    <property type="match status" value="1"/>
</dbReference>
<name>A0A3B1CE04_9ZZZZ</name>
<dbReference type="FunFam" id="3.40.50.300:FF:001376">
    <property type="entry name" value="tRNA modification GTPase MnmE"/>
    <property type="match status" value="1"/>
</dbReference>
<dbReference type="InterPro" id="IPR018948">
    <property type="entry name" value="GTP-bd_TrmE_N"/>
</dbReference>
<proteinExistence type="inferred from homology"/>
<gene>
    <name evidence="12" type="ORF">MNBD_NITROSPINAE02-214</name>
</gene>
<evidence type="ECO:0000256" key="1">
    <source>
        <dbReference type="ARBA" id="ARBA00004229"/>
    </source>
</evidence>
<dbReference type="InterPro" id="IPR031168">
    <property type="entry name" value="G_TrmE"/>
</dbReference>
<dbReference type="GO" id="GO:0005525">
    <property type="term" value="F:GTP binding"/>
    <property type="evidence" value="ECO:0007669"/>
    <property type="project" value="UniProtKB-KW"/>
</dbReference>